<comment type="caution">
    <text evidence="2">The sequence shown here is derived from an EMBL/GenBank/DDBJ whole genome shotgun (WGS) entry which is preliminary data.</text>
</comment>
<dbReference type="PANTHER" id="PTHR43143">
    <property type="entry name" value="METALLOPHOSPHOESTERASE, CALCINEURIN SUPERFAMILY"/>
    <property type="match status" value="1"/>
</dbReference>
<name>A0ABS1R2G1_9SPHI</name>
<accession>A0ABS1R2G1</accession>
<sequence>MKRITFLKNLSYGLGSTLLGTTLLSCSKGTDGPTVEIPSKVLPITTKGKLRIGVITDVHKDFFPDADLYLQKFIDTAKQSNVDLIIQIGDFVYPHFKNDGFMQIWNSFEGPKYHVLGNHDMDTASKSDFLTYVNQKQLGNYYSFDNNGFHLVVMDTNYIKSGGIYTDYNAKNYTKHPANEIGYVSKEQLDWLREDLRKTDKPCIIFSHQPFNGSAGNSKEVQEILKEENKKGKKIIAAFSGHLHKNWLIDIDEVSHIQVNSASYFYVGKNHPTVSGRFPASVEANYPIMKESAPYDDSLFAIIDFDGPDREIKIQGRKSNFIAPTPYDLKYYTYVDQQSPSSNIDNRIIKF</sequence>
<dbReference type="InterPro" id="IPR029052">
    <property type="entry name" value="Metallo-depent_PP-like"/>
</dbReference>
<proteinExistence type="predicted"/>
<evidence type="ECO:0000313" key="3">
    <source>
        <dbReference type="Proteomes" id="UP000625283"/>
    </source>
</evidence>
<evidence type="ECO:0000259" key="1">
    <source>
        <dbReference type="Pfam" id="PF00149"/>
    </source>
</evidence>
<dbReference type="Proteomes" id="UP000625283">
    <property type="component" value="Unassembled WGS sequence"/>
</dbReference>
<feature type="domain" description="Calcineurin-like phosphoesterase" evidence="1">
    <location>
        <begin position="50"/>
        <end position="245"/>
    </location>
</feature>
<evidence type="ECO:0000313" key="2">
    <source>
        <dbReference type="EMBL" id="MBL1408891.1"/>
    </source>
</evidence>
<protein>
    <submittedName>
        <fullName evidence="2">Metallophosphoesterase</fullName>
    </submittedName>
</protein>
<reference evidence="2 3" key="1">
    <citation type="submission" date="2021-01" db="EMBL/GenBank/DDBJ databases">
        <title>C459-1 draft genome sequence.</title>
        <authorList>
            <person name="Zhang X.-F."/>
        </authorList>
    </citation>
    <scope>NUCLEOTIDE SEQUENCE [LARGE SCALE GENOMIC DNA]</scope>
    <source>
        <strain evidence="3">C459-1</strain>
    </source>
</reference>
<organism evidence="2 3">
    <name type="scientific">Sphingobacterium faecale</name>
    <dbReference type="NCBI Taxonomy" id="2803775"/>
    <lineage>
        <taxon>Bacteria</taxon>
        <taxon>Pseudomonadati</taxon>
        <taxon>Bacteroidota</taxon>
        <taxon>Sphingobacteriia</taxon>
        <taxon>Sphingobacteriales</taxon>
        <taxon>Sphingobacteriaceae</taxon>
        <taxon>Sphingobacterium</taxon>
    </lineage>
</organism>
<dbReference type="Gene3D" id="3.60.21.10">
    <property type="match status" value="1"/>
</dbReference>
<dbReference type="InterPro" id="IPR004843">
    <property type="entry name" value="Calcineurin-like_PHP"/>
</dbReference>
<keyword evidence="3" id="KW-1185">Reference proteome</keyword>
<gene>
    <name evidence="2" type="ORF">JKG61_09040</name>
</gene>
<dbReference type="EMBL" id="JAERTY010000004">
    <property type="protein sequence ID" value="MBL1408891.1"/>
    <property type="molecule type" value="Genomic_DNA"/>
</dbReference>
<dbReference type="PANTHER" id="PTHR43143:SF1">
    <property type="entry name" value="SERINE_THREONINE-PROTEIN PHOSPHATASE CPPED1"/>
    <property type="match status" value="1"/>
</dbReference>
<dbReference type="InterPro" id="IPR051918">
    <property type="entry name" value="STPP_CPPED1"/>
</dbReference>
<dbReference type="SUPFAM" id="SSF56300">
    <property type="entry name" value="Metallo-dependent phosphatases"/>
    <property type="match status" value="1"/>
</dbReference>
<dbReference type="PROSITE" id="PS51257">
    <property type="entry name" value="PROKAR_LIPOPROTEIN"/>
    <property type="match status" value="1"/>
</dbReference>
<dbReference type="Pfam" id="PF00149">
    <property type="entry name" value="Metallophos"/>
    <property type="match status" value="1"/>
</dbReference>
<dbReference type="RefSeq" id="WP_202102646.1">
    <property type="nucleotide sequence ID" value="NZ_JAERTY010000004.1"/>
</dbReference>